<accession>A0A4Y2EXX1</accession>
<proteinExistence type="predicted"/>
<evidence type="ECO:0000313" key="2">
    <source>
        <dbReference type="Proteomes" id="UP000499080"/>
    </source>
</evidence>
<organism evidence="1 2">
    <name type="scientific">Araneus ventricosus</name>
    <name type="common">Orbweaver spider</name>
    <name type="synonym">Epeira ventricosa</name>
    <dbReference type="NCBI Taxonomy" id="182803"/>
    <lineage>
        <taxon>Eukaryota</taxon>
        <taxon>Metazoa</taxon>
        <taxon>Ecdysozoa</taxon>
        <taxon>Arthropoda</taxon>
        <taxon>Chelicerata</taxon>
        <taxon>Arachnida</taxon>
        <taxon>Araneae</taxon>
        <taxon>Araneomorphae</taxon>
        <taxon>Entelegynae</taxon>
        <taxon>Araneoidea</taxon>
        <taxon>Araneidae</taxon>
        <taxon>Araneus</taxon>
    </lineage>
</organism>
<protein>
    <submittedName>
        <fullName evidence="1">Uncharacterized protein</fullName>
    </submittedName>
</protein>
<keyword evidence="2" id="KW-1185">Reference proteome</keyword>
<dbReference type="EMBL" id="BGPR01000717">
    <property type="protein sequence ID" value="GBM32745.1"/>
    <property type="molecule type" value="Genomic_DNA"/>
</dbReference>
<dbReference type="Proteomes" id="UP000499080">
    <property type="component" value="Unassembled WGS sequence"/>
</dbReference>
<name>A0A4Y2EXX1_ARAVE</name>
<dbReference type="AlphaFoldDB" id="A0A4Y2EXX1"/>
<evidence type="ECO:0000313" key="1">
    <source>
        <dbReference type="EMBL" id="GBM32745.1"/>
    </source>
</evidence>
<gene>
    <name evidence="1" type="ORF">AVEN_83718_1</name>
</gene>
<comment type="caution">
    <text evidence="1">The sequence shown here is derived from an EMBL/GenBank/DDBJ whole genome shotgun (WGS) entry which is preliminary data.</text>
</comment>
<sequence>MCESRYIKPKVCIYISFNVYIVVPTSFPNGSTSFDETWFTASSLTELHHCRGKYSLTQSHRLEWGKTSKMHVTNRHARTVVPNPWAAVHLWTTGSLLVGRGTLVTS</sequence>
<reference evidence="1 2" key="1">
    <citation type="journal article" date="2019" name="Sci. Rep.">
        <title>Orb-weaving spider Araneus ventricosus genome elucidates the spidroin gene catalogue.</title>
        <authorList>
            <person name="Kono N."/>
            <person name="Nakamura H."/>
            <person name="Ohtoshi R."/>
            <person name="Moran D.A.P."/>
            <person name="Shinohara A."/>
            <person name="Yoshida Y."/>
            <person name="Fujiwara M."/>
            <person name="Mori M."/>
            <person name="Tomita M."/>
            <person name="Arakawa K."/>
        </authorList>
    </citation>
    <scope>NUCLEOTIDE SEQUENCE [LARGE SCALE GENOMIC DNA]</scope>
</reference>